<feature type="active site" evidence="4">
    <location>
        <position position="247"/>
    </location>
</feature>
<evidence type="ECO:0000313" key="8">
    <source>
        <dbReference type="Proteomes" id="UP000616724"/>
    </source>
</evidence>
<dbReference type="CDD" id="cd07093">
    <property type="entry name" value="ALDH_F8_HMSADH"/>
    <property type="match status" value="1"/>
</dbReference>
<dbReference type="GO" id="GO:0016620">
    <property type="term" value="F:oxidoreductase activity, acting on the aldehyde or oxo group of donors, NAD or NADP as acceptor"/>
    <property type="evidence" value="ECO:0007669"/>
    <property type="project" value="InterPro"/>
</dbReference>
<evidence type="ECO:0000256" key="1">
    <source>
        <dbReference type="ARBA" id="ARBA00009986"/>
    </source>
</evidence>
<dbReference type="PROSITE" id="PS00687">
    <property type="entry name" value="ALDEHYDE_DEHYDR_GLU"/>
    <property type="match status" value="1"/>
</dbReference>
<proteinExistence type="inferred from homology"/>
<feature type="domain" description="Aldehyde dehydrogenase" evidence="6">
    <location>
        <begin position="17"/>
        <end position="475"/>
    </location>
</feature>
<dbReference type="NCBIfam" id="TIGR03216">
    <property type="entry name" value="OH_muco_semi_DH"/>
    <property type="match status" value="1"/>
</dbReference>
<dbReference type="PROSITE" id="PS00070">
    <property type="entry name" value="ALDEHYDE_DEHYDR_CYS"/>
    <property type="match status" value="1"/>
</dbReference>
<protein>
    <submittedName>
        <fullName evidence="7">Aldehyde dehydrogenase</fullName>
    </submittedName>
</protein>
<gene>
    <name evidence="7" type="ORF">Plo01_20300</name>
</gene>
<evidence type="ECO:0000256" key="3">
    <source>
        <dbReference type="ARBA" id="ARBA00023027"/>
    </source>
</evidence>
<dbReference type="RefSeq" id="WP_239316112.1">
    <property type="nucleotide sequence ID" value="NZ_BOOH01000017.1"/>
</dbReference>
<keyword evidence="8" id="KW-1185">Reference proteome</keyword>
<keyword evidence="3" id="KW-0520">NAD</keyword>
<comment type="similarity">
    <text evidence="1 5">Belongs to the aldehyde dehydrogenase family.</text>
</comment>
<dbReference type="InterPro" id="IPR029510">
    <property type="entry name" value="Ald_DH_CS_GLU"/>
</dbReference>
<dbReference type="InterPro" id="IPR017628">
    <property type="entry name" value="OHmuconic_semiald_DH"/>
</dbReference>
<evidence type="ECO:0000256" key="2">
    <source>
        <dbReference type="ARBA" id="ARBA00023002"/>
    </source>
</evidence>
<dbReference type="Gene3D" id="3.40.605.10">
    <property type="entry name" value="Aldehyde Dehydrogenase, Chain A, domain 1"/>
    <property type="match status" value="1"/>
</dbReference>
<dbReference type="FunFam" id="3.40.309.10:FF:000012">
    <property type="entry name" value="Betaine aldehyde dehydrogenase"/>
    <property type="match status" value="1"/>
</dbReference>
<evidence type="ECO:0000313" key="7">
    <source>
        <dbReference type="EMBL" id="GIH75601.1"/>
    </source>
</evidence>
<evidence type="ECO:0000256" key="4">
    <source>
        <dbReference type="PROSITE-ProRule" id="PRU10007"/>
    </source>
</evidence>
<keyword evidence="2 5" id="KW-0560">Oxidoreductase</keyword>
<dbReference type="InterPro" id="IPR016161">
    <property type="entry name" value="Ald_DH/histidinol_DH"/>
</dbReference>
<evidence type="ECO:0000259" key="6">
    <source>
        <dbReference type="Pfam" id="PF00171"/>
    </source>
</evidence>
<dbReference type="FunFam" id="3.40.605.10:FF:000007">
    <property type="entry name" value="NAD/NADP-dependent betaine aldehyde dehydrogenase"/>
    <property type="match status" value="1"/>
</dbReference>
<dbReference type="PANTHER" id="PTHR43720">
    <property type="entry name" value="2-AMINOMUCONIC SEMIALDEHYDE DEHYDROGENASE"/>
    <property type="match status" value="1"/>
</dbReference>
<organism evidence="7 8">
    <name type="scientific">Planobispora longispora</name>
    <dbReference type="NCBI Taxonomy" id="28887"/>
    <lineage>
        <taxon>Bacteria</taxon>
        <taxon>Bacillati</taxon>
        <taxon>Actinomycetota</taxon>
        <taxon>Actinomycetes</taxon>
        <taxon>Streptosporangiales</taxon>
        <taxon>Streptosporangiaceae</taxon>
        <taxon>Planobispora</taxon>
    </lineage>
</organism>
<name>A0A8J3W584_9ACTN</name>
<dbReference type="Gene3D" id="3.40.309.10">
    <property type="entry name" value="Aldehyde Dehydrogenase, Chain A, domain 2"/>
    <property type="match status" value="1"/>
</dbReference>
<dbReference type="InterPro" id="IPR016160">
    <property type="entry name" value="Ald_DH_CS_CYS"/>
</dbReference>
<dbReference type="Proteomes" id="UP000616724">
    <property type="component" value="Unassembled WGS sequence"/>
</dbReference>
<dbReference type="InterPro" id="IPR015590">
    <property type="entry name" value="Aldehyde_DH_dom"/>
</dbReference>
<evidence type="ECO:0000256" key="5">
    <source>
        <dbReference type="RuleBase" id="RU003345"/>
    </source>
</evidence>
<dbReference type="InterPro" id="IPR016162">
    <property type="entry name" value="Ald_DH_N"/>
</dbReference>
<dbReference type="SUPFAM" id="SSF53720">
    <property type="entry name" value="ALDH-like"/>
    <property type="match status" value="1"/>
</dbReference>
<dbReference type="Pfam" id="PF00171">
    <property type="entry name" value="Aldedh"/>
    <property type="match status" value="1"/>
</dbReference>
<sequence length="486" mass="51934">MSDLVTHFIGGLPVAEGETFAGYDPVTGREVRRVHEADRSVVDRAVSAARAALPGWSGLQAAERAAWMRRLADAIEERFEDLVAAEIADTGKSITQTRTLDIPRGAANFRSFAEIAAQHPENAFHLKDVLSYTVRRPLGVVAVIVPWNLPFLLATWKIGPALVAGNTVVVKPSEHTPGSMAVLAEIAASIGLPPGVLNVVNGFGPGSAGQFLVEHPGVDAVTFTGESRTGSAIMKSVADRVKPVSFELGGKNAGLVFADADLDAAVEGAVRSVFTNGGQVCLCTERLYVERPVFGEFVARLAGRARELAFGRPQDEHTTMMPMISAEHRDKVLSYYALAEDEGAEIHAGGGAPRFGDDRDGGYYVEPTVLTGLPSGSRVNREEIFGPVCHVAPFDAEAEAVALANESEYGLAATVWTSSLSRAHRVAQSLEAGLIWVNTWYLRDLRTPFGGVKLSGIGREGGTRSLDFYSEPTTITIKLEPGRAEI</sequence>
<dbReference type="EMBL" id="BOOH01000017">
    <property type="protein sequence ID" value="GIH75601.1"/>
    <property type="molecule type" value="Genomic_DNA"/>
</dbReference>
<reference evidence="7 8" key="1">
    <citation type="submission" date="2021-01" db="EMBL/GenBank/DDBJ databases">
        <title>Whole genome shotgun sequence of Planobispora longispora NBRC 13918.</title>
        <authorList>
            <person name="Komaki H."/>
            <person name="Tamura T."/>
        </authorList>
    </citation>
    <scope>NUCLEOTIDE SEQUENCE [LARGE SCALE GENOMIC DNA]</scope>
    <source>
        <strain evidence="7 8">NBRC 13918</strain>
    </source>
</reference>
<dbReference type="PANTHER" id="PTHR43720:SF2">
    <property type="entry name" value="2-AMINOMUCONIC SEMIALDEHYDE DEHYDROGENASE"/>
    <property type="match status" value="1"/>
</dbReference>
<dbReference type="AlphaFoldDB" id="A0A8J3W584"/>
<accession>A0A8J3W584</accession>
<comment type="caution">
    <text evidence="7">The sequence shown here is derived from an EMBL/GenBank/DDBJ whole genome shotgun (WGS) entry which is preliminary data.</text>
</comment>
<dbReference type="InterPro" id="IPR016163">
    <property type="entry name" value="Ald_DH_C"/>
</dbReference>